<accession>A0ABY2H7X2</accession>
<dbReference type="InterPro" id="IPR032675">
    <property type="entry name" value="LRR_dom_sf"/>
</dbReference>
<evidence type="ECO:0000256" key="3">
    <source>
        <dbReference type="ARBA" id="ARBA00022729"/>
    </source>
</evidence>
<dbReference type="CDD" id="cd13637">
    <property type="entry name" value="PBP2_Ca3427_like"/>
    <property type="match status" value="1"/>
</dbReference>
<dbReference type="EMBL" id="PPTA01000004">
    <property type="protein sequence ID" value="TFB04447.1"/>
    <property type="molecule type" value="Genomic_DNA"/>
</dbReference>
<evidence type="ECO:0000259" key="4">
    <source>
        <dbReference type="Pfam" id="PF22384"/>
    </source>
</evidence>
<dbReference type="SUPFAM" id="SSF52047">
    <property type="entry name" value="RNI-like"/>
    <property type="match status" value="1"/>
</dbReference>
<dbReference type="InterPro" id="IPR054364">
    <property type="entry name" value="Ca3427-like_PBP2"/>
</dbReference>
<sequence length="751" mass="83649">MIKFEKTTRPKRASSSLNMATPLRIGFVPEHFSTPLHFAQKHFGLDATLVPFPSGTGHMITALRSDEIDIGIGLTEAWIAGLGKEGVEGDGGYRLVGTYVETPLCWAISTGAERPEITSVDSLKGGKIGVSRIGSGSYVMGYVLADQNGWLTPGTEPYSDTVVLNTFENLRNAVNSGAADFFMWEHFTSKKFYDSGEIRRVGEIYTPWSSWKIVASTKLVAGLDGVDARVKDLFEKLDKGVAHFNANPEEAVQYISTHLDYSAEDAREWLKTVRFPAKTEGVKPEVVSGCVSILRKAGVLAEGKGMDANEMIVSSLWFDCGIEHLWSARDACIHLLAVSPERRQIYASKMRYMNVWYANEHRHWLAFEGLKFRRLKHFTATVSSILPFGILTHMMDYCVRSLQTFDFNGPHVSADLLGLLQDNCPNLKHAWFHAHEHPGTTAEFAEFIRNMRFLKVFIFKTASFSNSSRSSIDGDFLSSLARRNSLINLQVPWDWSVDAVDFATRQLGDLGSDGGIGPFPSLEKLSLSAASSAMQKLAPMLRNLSCLRLTVRDADADAIEPLRELVNLRILEVTFRQSAHIPGASLAALATLSKLETLELKPLYSILTKVTSCFSDADLELVASHWPRLRFLSFGVNCAVSARGCRSLALHCRELRRWELAGPLRVDQLLADGLGGVVLFPELEHLRFEGFAGIVYDGDRYKKSTNMFSSSWVGSSYFHCLLECHFPQLREIVTPHCRIRLSEHAFTEAML</sequence>
<proteinExistence type="inferred from homology"/>
<reference evidence="5 6" key="1">
    <citation type="submission" date="2018-01" db="EMBL/GenBank/DDBJ databases">
        <title>Genome characterization of the sugarcane-associated fungus Trichoderma ghanense CCMA-1212 and their application in lignocelulose bioconversion.</title>
        <authorList>
            <person name="Steindorff A.S."/>
            <person name="Mendes T.D."/>
            <person name="Vilela E.S.D."/>
            <person name="Rodrigues D.S."/>
            <person name="Formighieri E.F."/>
            <person name="Melo I.S."/>
            <person name="Favaro L.C.L."/>
        </authorList>
    </citation>
    <scope>NUCLEOTIDE SEQUENCE [LARGE SCALE GENOMIC DNA]</scope>
    <source>
        <strain evidence="5 6">CCMA-1212</strain>
    </source>
</reference>
<dbReference type="SUPFAM" id="SSF53850">
    <property type="entry name" value="Periplasmic binding protein-like II"/>
    <property type="match status" value="1"/>
</dbReference>
<organism evidence="5 6">
    <name type="scientific">Trichoderma ghanense</name>
    <dbReference type="NCBI Taxonomy" id="65468"/>
    <lineage>
        <taxon>Eukaryota</taxon>
        <taxon>Fungi</taxon>
        <taxon>Dikarya</taxon>
        <taxon>Ascomycota</taxon>
        <taxon>Pezizomycotina</taxon>
        <taxon>Sordariomycetes</taxon>
        <taxon>Hypocreomycetidae</taxon>
        <taxon>Hypocreales</taxon>
        <taxon>Hypocreaceae</taxon>
        <taxon>Trichoderma</taxon>
    </lineage>
</organism>
<dbReference type="Gene3D" id="3.80.10.10">
    <property type="entry name" value="Ribonuclease Inhibitor"/>
    <property type="match status" value="1"/>
</dbReference>
<protein>
    <recommendedName>
        <fullName evidence="4">Ca3427-like PBP 2 domain-containing protein</fullName>
    </recommendedName>
</protein>
<dbReference type="Proteomes" id="UP001642720">
    <property type="component" value="Unassembled WGS sequence"/>
</dbReference>
<dbReference type="Gene3D" id="3.40.190.10">
    <property type="entry name" value="Periplasmic binding protein-like II"/>
    <property type="match status" value="2"/>
</dbReference>
<evidence type="ECO:0000256" key="2">
    <source>
        <dbReference type="ARBA" id="ARBA00010742"/>
    </source>
</evidence>
<dbReference type="Pfam" id="PF22384">
    <property type="entry name" value="PBP2_Ca3427_like"/>
    <property type="match status" value="1"/>
</dbReference>
<keyword evidence="6" id="KW-1185">Reference proteome</keyword>
<comment type="caution">
    <text evidence="5">The sequence shown here is derived from an EMBL/GenBank/DDBJ whole genome shotgun (WGS) entry which is preliminary data.</text>
</comment>
<comment type="subcellular location">
    <subcellularLocation>
        <location evidence="1">Periplasm</location>
    </subcellularLocation>
</comment>
<evidence type="ECO:0000313" key="6">
    <source>
        <dbReference type="Proteomes" id="UP001642720"/>
    </source>
</evidence>
<evidence type="ECO:0000256" key="1">
    <source>
        <dbReference type="ARBA" id="ARBA00004418"/>
    </source>
</evidence>
<evidence type="ECO:0000313" key="5">
    <source>
        <dbReference type="EMBL" id="TFB04447.1"/>
    </source>
</evidence>
<dbReference type="PANTHER" id="PTHR30024">
    <property type="entry name" value="ALIPHATIC SULFONATES-BINDING PROTEIN-RELATED"/>
    <property type="match status" value="1"/>
</dbReference>
<feature type="domain" description="Ca3427-like PBP 2" evidence="4">
    <location>
        <begin position="106"/>
        <end position="204"/>
    </location>
</feature>
<gene>
    <name evidence="5" type="ORF">CCMA1212_003888</name>
</gene>
<comment type="similarity">
    <text evidence="2">Belongs to the bacterial solute-binding protein SsuA/TauA family.</text>
</comment>
<dbReference type="PANTHER" id="PTHR30024:SF47">
    <property type="entry name" value="TAURINE-BINDING PERIPLASMIC PROTEIN"/>
    <property type="match status" value="1"/>
</dbReference>
<name>A0ABY2H7X2_9HYPO</name>
<keyword evidence="3" id="KW-0732">Signal</keyword>
<dbReference type="RefSeq" id="XP_073560648.1">
    <property type="nucleotide sequence ID" value="XM_073701217.1"/>
</dbReference>
<dbReference type="GeneID" id="300575667"/>